<feature type="compositionally biased region" description="Polar residues" evidence="1">
    <location>
        <begin position="77"/>
        <end position="99"/>
    </location>
</feature>
<dbReference type="EMBL" id="JAJJMB010013076">
    <property type="protein sequence ID" value="KAI3871226.1"/>
    <property type="molecule type" value="Genomic_DNA"/>
</dbReference>
<protein>
    <submittedName>
        <fullName evidence="2">Uncharacterized protein</fullName>
    </submittedName>
</protein>
<dbReference type="AlphaFoldDB" id="A0AAD4S745"/>
<feature type="region of interest" description="Disordered" evidence="1">
    <location>
        <begin position="76"/>
        <end position="99"/>
    </location>
</feature>
<evidence type="ECO:0000313" key="3">
    <source>
        <dbReference type="Proteomes" id="UP001202328"/>
    </source>
</evidence>
<evidence type="ECO:0000313" key="2">
    <source>
        <dbReference type="EMBL" id="KAI3871226.1"/>
    </source>
</evidence>
<evidence type="ECO:0000256" key="1">
    <source>
        <dbReference type="SAM" id="MobiDB-lite"/>
    </source>
</evidence>
<gene>
    <name evidence="2" type="ORF">MKW98_015126</name>
</gene>
<organism evidence="2 3">
    <name type="scientific">Papaver atlanticum</name>
    <dbReference type="NCBI Taxonomy" id="357466"/>
    <lineage>
        <taxon>Eukaryota</taxon>
        <taxon>Viridiplantae</taxon>
        <taxon>Streptophyta</taxon>
        <taxon>Embryophyta</taxon>
        <taxon>Tracheophyta</taxon>
        <taxon>Spermatophyta</taxon>
        <taxon>Magnoliopsida</taxon>
        <taxon>Ranunculales</taxon>
        <taxon>Papaveraceae</taxon>
        <taxon>Papaveroideae</taxon>
        <taxon>Papaver</taxon>
    </lineage>
</organism>
<accession>A0AAD4S745</accession>
<proteinExistence type="predicted"/>
<sequence length="99" mass="10768">MTNPTRQVMSNAPWQETEISVCSWSPKNLTSHELFGLTGLTKCTVPETVQQAMLPGCTDLNFTFIGLTDLASETDYKSTTPMGSSFEPNFASSISGLEL</sequence>
<dbReference type="Proteomes" id="UP001202328">
    <property type="component" value="Unassembled WGS sequence"/>
</dbReference>
<keyword evidence="3" id="KW-1185">Reference proteome</keyword>
<comment type="caution">
    <text evidence="2">The sequence shown here is derived from an EMBL/GenBank/DDBJ whole genome shotgun (WGS) entry which is preliminary data.</text>
</comment>
<reference evidence="2" key="1">
    <citation type="submission" date="2022-04" db="EMBL/GenBank/DDBJ databases">
        <title>A functionally conserved STORR gene fusion in Papaver species that diverged 16.8 million years ago.</title>
        <authorList>
            <person name="Catania T."/>
        </authorList>
    </citation>
    <scope>NUCLEOTIDE SEQUENCE</scope>
    <source>
        <strain evidence="2">S-188037</strain>
    </source>
</reference>
<name>A0AAD4S745_9MAGN</name>